<reference evidence="12" key="1">
    <citation type="submission" date="2018-02" db="EMBL/GenBank/DDBJ databases">
        <authorList>
            <person name="Holder M.E."/>
            <person name="Ajami N.J."/>
            <person name="Petrosino J.F."/>
        </authorList>
    </citation>
    <scope>NUCLEOTIDE SEQUENCE [LARGE SCALE GENOMIC DNA]</scope>
    <source>
        <strain evidence="12">CCUG 47711</strain>
    </source>
</reference>
<dbReference type="KEGG" id="fsa:C5Q98_00675"/>
<comment type="similarity">
    <text evidence="2">Belongs to the MscS (TC 1.A.23) family.</text>
</comment>
<comment type="subcellular location">
    <subcellularLocation>
        <location evidence="1">Cell membrane</location>
        <topology evidence="1">Multi-pass membrane protein</topology>
    </subcellularLocation>
</comment>
<feature type="transmembrane region" description="Helical" evidence="7">
    <location>
        <begin position="72"/>
        <end position="99"/>
    </location>
</feature>
<evidence type="ECO:0000256" key="2">
    <source>
        <dbReference type="ARBA" id="ARBA00008017"/>
    </source>
</evidence>
<evidence type="ECO:0000256" key="3">
    <source>
        <dbReference type="ARBA" id="ARBA00022475"/>
    </source>
</evidence>
<evidence type="ECO:0000256" key="1">
    <source>
        <dbReference type="ARBA" id="ARBA00004651"/>
    </source>
</evidence>
<evidence type="ECO:0000256" key="5">
    <source>
        <dbReference type="ARBA" id="ARBA00022989"/>
    </source>
</evidence>
<dbReference type="GO" id="GO:0005886">
    <property type="term" value="C:plasma membrane"/>
    <property type="evidence" value="ECO:0007669"/>
    <property type="project" value="UniProtKB-SubCell"/>
</dbReference>
<keyword evidence="3" id="KW-1003">Cell membrane</keyword>
<evidence type="ECO:0000256" key="7">
    <source>
        <dbReference type="SAM" id="Phobius"/>
    </source>
</evidence>
<sequence>MSLLLMLEKILNIENMKLVLLIETALILFVLLILFLLKGKLAHLVINTFSKFIKNEYRPDLYKIKADIEHPVSWIIFSVIVLFLIPVIPNLPASVAIFFSNVLKSIMFIAIAHTLLDVLDLIINRVIKKDIEKHVDSYRGDNRTALQYLGVIIKTVIIIFVAFSVAELWMDNVQSLLAGLGIGGIALALAAQDTASNLVAGLAIMLDKPFDVGDWVETDAGSAFVAGSVEHIGLRSCRVRADDGTLLTVPNSVMGGNVIVNGTKRSQRLSSMQIPISISTSADKLEQFRNELTEILEKDEHVVGDIKLNLVDFAPGAYIYHLRYTTSSDYTQHLIAKNSVNTKIVKLLADLDIGISNNVVYKIK</sequence>
<evidence type="ECO:0000259" key="9">
    <source>
        <dbReference type="Pfam" id="PF21082"/>
    </source>
</evidence>
<keyword evidence="4 7" id="KW-0812">Transmembrane</keyword>
<dbReference type="PANTHER" id="PTHR30566">
    <property type="entry name" value="YNAI-RELATED MECHANOSENSITIVE ION CHANNEL"/>
    <property type="match status" value="1"/>
</dbReference>
<dbReference type="PANTHER" id="PTHR30566:SF5">
    <property type="entry name" value="MECHANOSENSITIVE ION CHANNEL PROTEIN 1, MITOCHONDRIAL-RELATED"/>
    <property type="match status" value="1"/>
</dbReference>
<accession>A0A2S0KLC1</accession>
<dbReference type="EMBL" id="CP027226">
    <property type="protein sequence ID" value="AVM41833.1"/>
    <property type="molecule type" value="Genomic_DNA"/>
</dbReference>
<feature type="domain" description="Mechanosensitive ion channel MscS" evidence="8">
    <location>
        <begin position="193"/>
        <end position="262"/>
    </location>
</feature>
<evidence type="ECO:0000313" key="11">
    <source>
        <dbReference type="EMBL" id="AVM41833.1"/>
    </source>
</evidence>
<dbReference type="Pfam" id="PF21082">
    <property type="entry name" value="MS_channel_3rd"/>
    <property type="match status" value="1"/>
</dbReference>
<protein>
    <recommendedName>
        <fullName evidence="13">Mechanosensitive ion channel protein MscS</fullName>
    </recommendedName>
</protein>
<gene>
    <name evidence="11" type="ORF">C5Q98_00675</name>
</gene>
<evidence type="ECO:0000313" key="12">
    <source>
        <dbReference type="Proteomes" id="UP000237947"/>
    </source>
</evidence>
<dbReference type="InterPro" id="IPR011014">
    <property type="entry name" value="MscS_channel_TM-2"/>
</dbReference>
<organism evidence="11 12">
    <name type="scientific">Fastidiosipila sanguinis</name>
    <dbReference type="NCBI Taxonomy" id="236753"/>
    <lineage>
        <taxon>Bacteria</taxon>
        <taxon>Bacillati</taxon>
        <taxon>Bacillota</taxon>
        <taxon>Clostridia</taxon>
        <taxon>Eubacteriales</taxon>
        <taxon>Oscillospiraceae</taxon>
        <taxon>Fastidiosipila</taxon>
    </lineage>
</organism>
<name>A0A2S0KLC1_9FIRM</name>
<dbReference type="Pfam" id="PF00924">
    <property type="entry name" value="MS_channel_2nd"/>
    <property type="match status" value="1"/>
</dbReference>
<dbReference type="AlphaFoldDB" id="A0A2S0KLC1"/>
<dbReference type="InterPro" id="IPR049278">
    <property type="entry name" value="MS_channel_C"/>
</dbReference>
<keyword evidence="12" id="KW-1185">Reference proteome</keyword>
<dbReference type="Pfam" id="PF21088">
    <property type="entry name" value="MS_channel_1st"/>
    <property type="match status" value="1"/>
</dbReference>
<evidence type="ECO:0000256" key="4">
    <source>
        <dbReference type="ARBA" id="ARBA00022692"/>
    </source>
</evidence>
<evidence type="ECO:0000259" key="10">
    <source>
        <dbReference type="Pfam" id="PF21088"/>
    </source>
</evidence>
<dbReference type="OrthoDB" id="9809206at2"/>
<feature type="transmembrane region" description="Helical" evidence="7">
    <location>
        <begin position="20"/>
        <end position="37"/>
    </location>
</feature>
<proteinExistence type="inferred from homology"/>
<dbReference type="Gene3D" id="1.10.287.1260">
    <property type="match status" value="1"/>
</dbReference>
<dbReference type="Proteomes" id="UP000237947">
    <property type="component" value="Chromosome"/>
</dbReference>
<feature type="domain" description="Mechanosensitive ion channel MscS C-terminal" evidence="9">
    <location>
        <begin position="272"/>
        <end position="353"/>
    </location>
</feature>
<dbReference type="GO" id="GO:0055085">
    <property type="term" value="P:transmembrane transport"/>
    <property type="evidence" value="ECO:0007669"/>
    <property type="project" value="InterPro"/>
</dbReference>
<dbReference type="InterPro" id="IPR010920">
    <property type="entry name" value="LSM_dom_sf"/>
</dbReference>
<keyword evidence="5 7" id="KW-1133">Transmembrane helix</keyword>
<dbReference type="Gene3D" id="2.30.30.60">
    <property type="match status" value="1"/>
</dbReference>
<feature type="domain" description="Mechanosensitive ion channel transmembrane helices 2/3" evidence="10">
    <location>
        <begin position="153"/>
        <end position="192"/>
    </location>
</feature>
<dbReference type="InterPro" id="IPR049142">
    <property type="entry name" value="MS_channel_1st"/>
</dbReference>
<evidence type="ECO:0000259" key="8">
    <source>
        <dbReference type="Pfam" id="PF00924"/>
    </source>
</evidence>
<keyword evidence="6 7" id="KW-0472">Membrane</keyword>
<feature type="transmembrane region" description="Helical" evidence="7">
    <location>
        <begin position="105"/>
        <end position="124"/>
    </location>
</feature>
<evidence type="ECO:0008006" key="13">
    <source>
        <dbReference type="Google" id="ProtNLM"/>
    </source>
</evidence>
<dbReference type="SUPFAM" id="SSF82861">
    <property type="entry name" value="Mechanosensitive channel protein MscS (YggB), transmembrane region"/>
    <property type="match status" value="1"/>
</dbReference>
<dbReference type="InterPro" id="IPR006685">
    <property type="entry name" value="MscS_channel_2nd"/>
</dbReference>
<evidence type="ECO:0000256" key="6">
    <source>
        <dbReference type="ARBA" id="ARBA00023136"/>
    </source>
</evidence>
<dbReference type="InterPro" id="IPR023408">
    <property type="entry name" value="MscS_beta-dom_sf"/>
</dbReference>
<feature type="transmembrane region" description="Helical" evidence="7">
    <location>
        <begin position="145"/>
        <end position="166"/>
    </location>
</feature>
<dbReference type="RefSeq" id="WP_106011821.1">
    <property type="nucleotide sequence ID" value="NZ_CP027226.1"/>
</dbReference>
<dbReference type="SUPFAM" id="SSF50182">
    <property type="entry name" value="Sm-like ribonucleoproteins"/>
    <property type="match status" value="1"/>
</dbReference>